<evidence type="ECO:0000313" key="1">
    <source>
        <dbReference type="EMBL" id="SEJ62420.1"/>
    </source>
</evidence>
<dbReference type="InterPro" id="IPR024487">
    <property type="entry name" value="CBP_BcsR"/>
</dbReference>
<accession>A0AAQ1GFA1</accession>
<dbReference type="Pfam" id="PF10945">
    <property type="entry name" value="CBP_BcsR"/>
    <property type="match status" value="1"/>
</dbReference>
<organism evidence="1 2">
    <name type="scientific">Paraburkholderia tropica</name>
    <dbReference type="NCBI Taxonomy" id="92647"/>
    <lineage>
        <taxon>Bacteria</taxon>
        <taxon>Pseudomonadati</taxon>
        <taxon>Pseudomonadota</taxon>
        <taxon>Betaproteobacteria</taxon>
        <taxon>Burkholderiales</taxon>
        <taxon>Burkholderiaceae</taxon>
        <taxon>Paraburkholderia</taxon>
    </lineage>
</organism>
<evidence type="ECO:0000313" key="2">
    <source>
        <dbReference type="Proteomes" id="UP000183529"/>
    </source>
</evidence>
<gene>
    <name evidence="1" type="ORF">SAMN05216550_106318</name>
</gene>
<dbReference type="EMBL" id="FNZM01000006">
    <property type="protein sequence ID" value="SEJ62420.1"/>
    <property type="molecule type" value="Genomic_DNA"/>
</dbReference>
<comment type="caution">
    <text evidence="1">The sequence shown here is derived from an EMBL/GenBank/DDBJ whole genome shotgun (WGS) entry which is preliminary data.</text>
</comment>
<sequence>MSLKLWLNGQRARRNPLLPSDIDALARLVDGVDADRYYDVQAQDAWQDAAARWPLVAAVLELESAPLAASLAASSPDATPT</sequence>
<dbReference type="GeneID" id="61307562"/>
<proteinExistence type="predicted"/>
<protein>
    <submittedName>
        <fullName evidence="1">Uncharacterized protein</fullName>
    </submittedName>
</protein>
<name>A0AAQ1GFA1_9BURK</name>
<reference evidence="1 2" key="1">
    <citation type="submission" date="2016-10" db="EMBL/GenBank/DDBJ databases">
        <authorList>
            <person name="Varghese N."/>
            <person name="Submissions S."/>
        </authorList>
    </citation>
    <scope>NUCLEOTIDE SEQUENCE [LARGE SCALE GENOMIC DNA]</scope>
    <source>
        <strain evidence="1 2">LMG 22274</strain>
    </source>
</reference>
<dbReference type="Proteomes" id="UP000183529">
    <property type="component" value="Unassembled WGS sequence"/>
</dbReference>
<dbReference type="AlphaFoldDB" id="A0AAQ1GFA1"/>
<dbReference type="RefSeq" id="WP_074983347.1">
    <property type="nucleotide sequence ID" value="NZ_CADFGN010000006.1"/>
</dbReference>